<dbReference type="Pfam" id="PF13342">
    <property type="entry name" value="Toprim_Crpt"/>
    <property type="match status" value="1"/>
</dbReference>
<dbReference type="InterPro" id="IPR000380">
    <property type="entry name" value="Topo_IA"/>
</dbReference>
<dbReference type="InterPro" id="IPR013826">
    <property type="entry name" value="Topo_IA_cen_sub3"/>
</dbReference>
<dbReference type="GO" id="GO:0003677">
    <property type="term" value="F:DNA binding"/>
    <property type="evidence" value="ECO:0007669"/>
    <property type="project" value="UniProtKB-KW"/>
</dbReference>
<accession>W7B1H7</accession>
<dbReference type="Gene3D" id="1.10.290.10">
    <property type="entry name" value="Topoisomerase I, domain 4"/>
    <property type="match status" value="1"/>
</dbReference>
<proteinExistence type="predicted"/>
<keyword evidence="2" id="KW-0238">DNA-binding</keyword>
<evidence type="ECO:0000256" key="1">
    <source>
        <dbReference type="ARBA" id="ARBA00023029"/>
    </source>
</evidence>
<keyword evidence="3 6" id="KW-0413">Isomerase</keyword>
<dbReference type="GO" id="GO:0006310">
    <property type="term" value="P:DNA recombination"/>
    <property type="evidence" value="ECO:0007669"/>
    <property type="project" value="TreeGrafter"/>
</dbReference>
<evidence type="ECO:0000259" key="5">
    <source>
        <dbReference type="PROSITE" id="PS52039"/>
    </source>
</evidence>
<dbReference type="InterPro" id="IPR003602">
    <property type="entry name" value="Topo_IA_DNA-bd_dom"/>
</dbReference>
<dbReference type="InterPro" id="IPR013824">
    <property type="entry name" value="Topo_IA_cen_sub1"/>
</dbReference>
<dbReference type="Gene3D" id="1.10.460.10">
    <property type="entry name" value="Topoisomerase I, domain 2"/>
    <property type="match status" value="1"/>
</dbReference>
<dbReference type="InterPro" id="IPR023405">
    <property type="entry name" value="Topo_IA_core_domain"/>
</dbReference>
<dbReference type="GO" id="GO:0006265">
    <property type="term" value="P:DNA topological change"/>
    <property type="evidence" value="ECO:0007669"/>
    <property type="project" value="InterPro"/>
</dbReference>
<dbReference type="PANTHER" id="PTHR11390:SF21">
    <property type="entry name" value="DNA TOPOISOMERASE 3-ALPHA"/>
    <property type="match status" value="1"/>
</dbReference>
<evidence type="ECO:0000256" key="3">
    <source>
        <dbReference type="ARBA" id="ARBA00023235"/>
    </source>
</evidence>
<gene>
    <name evidence="6" type="ORF">MAQA_15871</name>
</gene>
<dbReference type="InterPro" id="IPR025589">
    <property type="entry name" value="Toprim_C_rpt"/>
</dbReference>
<dbReference type="SMART" id="SM00437">
    <property type="entry name" value="TOP1Ac"/>
    <property type="match status" value="1"/>
</dbReference>
<sequence>MQALYEKKWLTYPRTDTPYITENEMAYLKEYKSQYQKIYDIKEALKHTESRSRYVNSKKVQEHHAIIPTRKIPTSQELKSLSNLEQQVYERVLRTTLAMFANPYQYEETKVDLQCQQLEFVAKGKVEIDKGWRRLLSEVKEEKREPDHTLPPLEEDSKLQADLKQIQKETTPPKPYTEGTLVQAMKNAGKKIEDEKTKEILKEVEGIGTEATRADILERLKKQAYMEIVKNQIVITNKGKQLGQVLEEDKLLNSPEMTAAWEKDLKSISTGSLNQETFIKRIKHLIKQYLKQVPERMNQSREALEKLQQQNEQVSTIGTCPLCGKAVKDKGKFYGCEGYREDPSCTFSMSKVIAGKKLSETQIKSLLSKGTTPVLKGFKSKAGKSFEAQLKLIGGKINFDFSGVNKK</sequence>
<dbReference type="InterPro" id="IPR023406">
    <property type="entry name" value="Topo_IA_AS"/>
</dbReference>
<name>W7B1H7_9LIST</name>
<reference evidence="6 7" key="1">
    <citation type="journal article" date="2014" name="Int. J. Syst. Evol. Microbiol.">
        <title>Listeria floridensis sp. nov., Listeria aquatica sp. nov., Listeria cornellensis sp. nov., Listeria riparia sp. nov. and Listeria grandensis sp. nov., from agricultural and natural environments.</title>
        <authorList>
            <person name="den Bakker H.C."/>
            <person name="Warchocki S."/>
            <person name="Wright E.M."/>
            <person name="Allred A.F."/>
            <person name="Ahlstrom C."/>
            <person name="Manuel C.S."/>
            <person name="Stasiewicz M.J."/>
            <person name="Burrell A."/>
            <person name="Roof S."/>
            <person name="Strawn L."/>
            <person name="Fortes E.D."/>
            <person name="Nightingale K.K."/>
            <person name="Kephart D."/>
            <person name="Wiedmann M."/>
        </authorList>
    </citation>
    <scope>NUCLEOTIDE SEQUENCE [LARGE SCALE GENOMIC DNA]</scope>
    <source>
        <strain evidence="6 7">FSL S10-1188</strain>
    </source>
</reference>
<dbReference type="PRINTS" id="PR00417">
    <property type="entry name" value="PRTPISMRASEI"/>
</dbReference>
<dbReference type="GO" id="GO:0003917">
    <property type="term" value="F:DNA topoisomerase type I (single strand cut, ATP-independent) activity"/>
    <property type="evidence" value="ECO:0007669"/>
    <property type="project" value="InterPro"/>
</dbReference>
<feature type="domain" description="Topo IA-type catalytic" evidence="5">
    <location>
        <begin position="1"/>
        <end position="290"/>
    </location>
</feature>
<dbReference type="InterPro" id="IPR013497">
    <property type="entry name" value="Topo_IA_cen"/>
</dbReference>
<protein>
    <submittedName>
        <fullName evidence="6">Topoisomerase IA</fullName>
    </submittedName>
</protein>
<keyword evidence="4" id="KW-0175">Coiled coil</keyword>
<dbReference type="GO" id="GO:0006281">
    <property type="term" value="P:DNA repair"/>
    <property type="evidence" value="ECO:0007669"/>
    <property type="project" value="TreeGrafter"/>
</dbReference>
<dbReference type="Pfam" id="PF01131">
    <property type="entry name" value="Topoisom_bac"/>
    <property type="match status" value="1"/>
</dbReference>
<comment type="caution">
    <text evidence="6">The sequence shown here is derived from an EMBL/GenBank/DDBJ whole genome shotgun (WGS) entry which is preliminary data.</text>
</comment>
<dbReference type="AlphaFoldDB" id="W7B1H7"/>
<keyword evidence="7" id="KW-1185">Reference proteome</keyword>
<evidence type="ECO:0000313" key="7">
    <source>
        <dbReference type="Proteomes" id="UP000019246"/>
    </source>
</evidence>
<organism evidence="6 7">
    <name type="scientific">Listeria aquatica FSL S10-1188</name>
    <dbReference type="NCBI Taxonomy" id="1265818"/>
    <lineage>
        <taxon>Bacteria</taxon>
        <taxon>Bacillati</taxon>
        <taxon>Bacillota</taxon>
        <taxon>Bacilli</taxon>
        <taxon>Bacillales</taxon>
        <taxon>Listeriaceae</taxon>
        <taxon>Listeria</taxon>
    </lineage>
</organism>
<feature type="coiled-coil region" evidence="4">
    <location>
        <begin position="290"/>
        <end position="317"/>
    </location>
</feature>
<evidence type="ECO:0000256" key="4">
    <source>
        <dbReference type="SAM" id="Coils"/>
    </source>
</evidence>
<dbReference type="SUPFAM" id="SSF56712">
    <property type="entry name" value="Prokaryotic type I DNA topoisomerase"/>
    <property type="match status" value="1"/>
</dbReference>
<evidence type="ECO:0000313" key="6">
    <source>
        <dbReference type="EMBL" id="EUJ16551.1"/>
    </source>
</evidence>
<dbReference type="STRING" id="1265818.MAQA_15871"/>
<dbReference type="PATRIC" id="fig|1265818.5.peg.3205"/>
<keyword evidence="1" id="KW-0799">Topoisomerase</keyword>
<dbReference type="Proteomes" id="UP000019246">
    <property type="component" value="Unassembled WGS sequence"/>
</dbReference>
<dbReference type="PANTHER" id="PTHR11390">
    <property type="entry name" value="PROKARYOTIC DNA TOPOISOMERASE"/>
    <property type="match status" value="1"/>
</dbReference>
<dbReference type="PROSITE" id="PS52039">
    <property type="entry name" value="TOPO_IA_2"/>
    <property type="match status" value="1"/>
</dbReference>
<evidence type="ECO:0000256" key="2">
    <source>
        <dbReference type="ARBA" id="ARBA00023125"/>
    </source>
</evidence>
<dbReference type="EMBL" id="AOCG01000023">
    <property type="protein sequence ID" value="EUJ16551.1"/>
    <property type="molecule type" value="Genomic_DNA"/>
</dbReference>
<dbReference type="GO" id="GO:0043597">
    <property type="term" value="C:cytoplasmic replication fork"/>
    <property type="evidence" value="ECO:0007669"/>
    <property type="project" value="TreeGrafter"/>
</dbReference>
<dbReference type="PROSITE" id="PS00396">
    <property type="entry name" value="TOPO_IA_1"/>
    <property type="match status" value="1"/>
</dbReference>